<feature type="region of interest" description="Disordered" evidence="1">
    <location>
        <begin position="46"/>
        <end position="132"/>
    </location>
</feature>
<reference evidence="3 4" key="3">
    <citation type="journal article" date="2010" name="BMC Genomics">
        <title>Transcriptome sequencing and comparative analysis of cucumber flowers with different sex types.</title>
        <authorList>
            <person name="Guo S."/>
            <person name="Zheng Y."/>
            <person name="Joung J.G."/>
            <person name="Liu S."/>
            <person name="Zhang Z."/>
            <person name="Crasta O.R."/>
            <person name="Sobral B.W."/>
            <person name="Xu Y."/>
            <person name="Huang S."/>
            <person name="Fei Z."/>
        </authorList>
    </citation>
    <scope>NUCLEOTIDE SEQUENCE [LARGE SCALE GENOMIC DNA]</scope>
    <source>
        <strain evidence="4">cv. 9930</strain>
    </source>
</reference>
<feature type="compositionally biased region" description="Low complexity" evidence="1">
    <location>
        <begin position="220"/>
        <end position="231"/>
    </location>
</feature>
<name>A0A0A0KLJ0_CUCSA</name>
<dbReference type="OMA" id="ANERYYY"/>
<feature type="compositionally biased region" description="Acidic residues" evidence="1">
    <location>
        <begin position="289"/>
        <end position="302"/>
    </location>
</feature>
<feature type="signal peptide" evidence="2">
    <location>
        <begin position="1"/>
        <end position="23"/>
    </location>
</feature>
<dbReference type="STRING" id="3659.A0A0A0KLJ0"/>
<feature type="chain" id="PRO_5001965245" description="Protein E6" evidence="2">
    <location>
        <begin position="24"/>
        <end position="302"/>
    </location>
</feature>
<reference evidence="3 4" key="4">
    <citation type="journal article" date="2011" name="BMC Genomics">
        <title>RNA-Seq improves annotation of protein-coding genes in the cucumber genome.</title>
        <authorList>
            <person name="Li Z."/>
            <person name="Zhang Z."/>
            <person name="Yan P."/>
            <person name="Huang S."/>
            <person name="Fei Z."/>
            <person name="Lin K."/>
        </authorList>
    </citation>
    <scope>NUCLEOTIDE SEQUENCE [LARGE SCALE GENOMIC DNA]</scope>
    <source>
        <strain evidence="4">cv. 9930</strain>
    </source>
</reference>
<evidence type="ECO:0000313" key="3">
    <source>
        <dbReference type="EMBL" id="KGN49252.1"/>
    </source>
</evidence>
<evidence type="ECO:0000256" key="2">
    <source>
        <dbReference type="SAM" id="SignalP"/>
    </source>
</evidence>
<dbReference type="InterPro" id="IPR040290">
    <property type="entry name" value="Prot_E6-like"/>
</dbReference>
<dbReference type="OrthoDB" id="1306371at2759"/>
<keyword evidence="2" id="KW-0732">Signal</keyword>
<feature type="region of interest" description="Disordered" evidence="1">
    <location>
        <begin position="147"/>
        <end position="231"/>
    </location>
</feature>
<dbReference type="PANTHER" id="PTHR35274:SF2">
    <property type="entry name" value="E6-LIKE PROTEIN"/>
    <property type="match status" value="1"/>
</dbReference>
<gene>
    <name evidence="3" type="ORF">Csa_6G518090</name>
</gene>
<evidence type="ECO:0000313" key="4">
    <source>
        <dbReference type="Proteomes" id="UP000029981"/>
    </source>
</evidence>
<protein>
    <recommendedName>
        <fullName evidence="5">Protein E6</fullName>
    </recommendedName>
</protein>
<dbReference type="Gramene" id="KGN49252">
    <property type="protein sequence ID" value="KGN49252"/>
    <property type="gene ID" value="Csa_6G518090"/>
</dbReference>
<reference evidence="3 4" key="1">
    <citation type="journal article" date="2009" name="Nat. Genet.">
        <title>The genome of the cucumber, Cucumis sativus L.</title>
        <authorList>
            <person name="Huang S."/>
            <person name="Li R."/>
            <person name="Zhang Z."/>
            <person name="Li L."/>
            <person name="Gu X."/>
            <person name="Fan W."/>
            <person name="Lucas W.J."/>
            <person name="Wang X."/>
            <person name="Xie B."/>
            <person name="Ni P."/>
            <person name="Ren Y."/>
            <person name="Zhu H."/>
            <person name="Li J."/>
            <person name="Lin K."/>
            <person name="Jin W."/>
            <person name="Fei Z."/>
            <person name="Li G."/>
            <person name="Staub J."/>
            <person name="Kilian A."/>
            <person name="van der Vossen E.A."/>
            <person name="Wu Y."/>
            <person name="Guo J."/>
            <person name="He J."/>
            <person name="Jia Z."/>
            <person name="Ren Y."/>
            <person name="Tian G."/>
            <person name="Lu Y."/>
            <person name="Ruan J."/>
            <person name="Qian W."/>
            <person name="Wang M."/>
            <person name="Huang Q."/>
            <person name="Li B."/>
            <person name="Xuan Z."/>
            <person name="Cao J."/>
            <person name="Asan"/>
            <person name="Wu Z."/>
            <person name="Zhang J."/>
            <person name="Cai Q."/>
            <person name="Bai Y."/>
            <person name="Zhao B."/>
            <person name="Han Y."/>
            <person name="Li Y."/>
            <person name="Li X."/>
            <person name="Wang S."/>
            <person name="Shi Q."/>
            <person name="Liu S."/>
            <person name="Cho W.K."/>
            <person name="Kim J.Y."/>
            <person name="Xu Y."/>
            <person name="Heller-Uszynska K."/>
            <person name="Miao H."/>
            <person name="Cheng Z."/>
            <person name="Zhang S."/>
            <person name="Wu J."/>
            <person name="Yang Y."/>
            <person name="Kang H."/>
            <person name="Li M."/>
            <person name="Liang H."/>
            <person name="Ren X."/>
            <person name="Shi Z."/>
            <person name="Wen M."/>
            <person name="Jian M."/>
            <person name="Yang H."/>
            <person name="Zhang G."/>
            <person name="Yang Z."/>
            <person name="Chen R."/>
            <person name="Liu S."/>
            <person name="Li J."/>
            <person name="Ma L."/>
            <person name="Liu H."/>
            <person name="Zhou Y."/>
            <person name="Zhao J."/>
            <person name="Fang X."/>
            <person name="Li G."/>
            <person name="Fang L."/>
            <person name="Li Y."/>
            <person name="Liu D."/>
            <person name="Zheng H."/>
            <person name="Zhang Y."/>
            <person name="Qin N."/>
            <person name="Li Z."/>
            <person name="Yang G."/>
            <person name="Yang S."/>
            <person name="Bolund L."/>
            <person name="Kristiansen K."/>
            <person name="Zheng H."/>
            <person name="Li S."/>
            <person name="Zhang X."/>
            <person name="Yang H."/>
            <person name="Wang J."/>
            <person name="Sun R."/>
            <person name="Zhang B."/>
            <person name="Jiang S."/>
            <person name="Wang J."/>
            <person name="Du Y."/>
            <person name="Li S."/>
        </authorList>
    </citation>
    <scope>NUCLEOTIDE SEQUENCE [LARGE SCALE GENOMIC DNA]</scope>
    <source>
        <strain evidence="4">cv. 9930</strain>
    </source>
</reference>
<dbReference type="KEGG" id="csv:101203056"/>
<dbReference type="AlphaFoldDB" id="A0A0A0KLJ0"/>
<dbReference type="PANTHER" id="PTHR35274">
    <property type="entry name" value="E6-LIKE PROTEIN"/>
    <property type="match status" value="1"/>
</dbReference>
<sequence>MASSPTLFTSILILTLFFLQIHARESKYFFSKIPNNNVDNNFDAKETQITNDEKVDPLTNPEKTTTSSQNNQQPNFIPQTQDNGYGLYGHESGQLPPNSNSKFFSQNGRENGRSFTTTTTYNDDDDNNKFKNDVVSNYKSESEEYYNYDEDNNNNNFQTFENSGSKPYKNSFYYNKDLYDNGRQSFPNARLSRDDYTTTPLYDQGKYDNFYSNNGDRNDNNNNDNGNNVVRQGMSDTRFMENGKYYYDLNREPHHYSRSSRGYFGNNNNNNGNSYQYGNSMGRYQNQNDEAEFQEEPDEFVP</sequence>
<feature type="compositionally biased region" description="Polar residues" evidence="1">
    <location>
        <begin position="95"/>
        <end position="109"/>
    </location>
</feature>
<evidence type="ECO:0000256" key="1">
    <source>
        <dbReference type="SAM" id="MobiDB-lite"/>
    </source>
</evidence>
<accession>A0A0A0KLJ0</accession>
<dbReference type="eggNOG" id="ENOG502S6AQ">
    <property type="taxonomic scope" value="Eukaryota"/>
</dbReference>
<organism evidence="3 4">
    <name type="scientific">Cucumis sativus</name>
    <name type="common">Cucumber</name>
    <dbReference type="NCBI Taxonomy" id="3659"/>
    <lineage>
        <taxon>Eukaryota</taxon>
        <taxon>Viridiplantae</taxon>
        <taxon>Streptophyta</taxon>
        <taxon>Embryophyta</taxon>
        <taxon>Tracheophyta</taxon>
        <taxon>Spermatophyta</taxon>
        <taxon>Magnoliopsida</taxon>
        <taxon>eudicotyledons</taxon>
        <taxon>Gunneridae</taxon>
        <taxon>Pentapetalae</taxon>
        <taxon>rosids</taxon>
        <taxon>fabids</taxon>
        <taxon>Cucurbitales</taxon>
        <taxon>Cucurbitaceae</taxon>
        <taxon>Benincaseae</taxon>
        <taxon>Cucumis</taxon>
    </lineage>
</organism>
<reference evidence="3 4" key="2">
    <citation type="journal article" date="2009" name="PLoS ONE">
        <title>An integrated genetic and cytogenetic map of the cucumber genome.</title>
        <authorList>
            <person name="Ren Y."/>
            <person name="Zhang Z."/>
            <person name="Liu J."/>
            <person name="Staub J.E."/>
            <person name="Han Y."/>
            <person name="Cheng Z."/>
            <person name="Li X."/>
            <person name="Lu J."/>
            <person name="Miao H."/>
            <person name="Kang H."/>
            <person name="Xie B."/>
            <person name="Gu X."/>
            <person name="Wang X."/>
            <person name="Du Y."/>
            <person name="Jin W."/>
            <person name="Huang S."/>
        </authorList>
    </citation>
    <scope>NUCLEOTIDE SEQUENCE [LARGE SCALE GENOMIC DNA]</scope>
    <source>
        <strain evidence="4">cv. 9930</strain>
    </source>
</reference>
<dbReference type="EMBL" id="CM002927">
    <property type="protein sequence ID" value="KGN49252.1"/>
    <property type="molecule type" value="Genomic_DNA"/>
</dbReference>
<feature type="region of interest" description="Disordered" evidence="1">
    <location>
        <begin position="258"/>
        <end position="302"/>
    </location>
</feature>
<proteinExistence type="predicted"/>
<keyword evidence="4" id="KW-1185">Reference proteome</keyword>
<dbReference type="Proteomes" id="UP000029981">
    <property type="component" value="Chromosome 6"/>
</dbReference>
<feature type="compositionally biased region" description="Polar residues" evidence="1">
    <location>
        <begin position="61"/>
        <end position="83"/>
    </location>
</feature>
<evidence type="ECO:0008006" key="5">
    <source>
        <dbReference type="Google" id="ProtNLM"/>
    </source>
</evidence>
<feature type="compositionally biased region" description="Basic and acidic residues" evidence="1">
    <location>
        <begin position="46"/>
        <end position="56"/>
    </location>
</feature>
<feature type="compositionally biased region" description="Low complexity" evidence="1">
    <location>
        <begin position="259"/>
        <end position="282"/>
    </location>
</feature>